<dbReference type="Gene3D" id="3.90.70.10">
    <property type="entry name" value="Cysteine proteinases"/>
    <property type="match status" value="1"/>
</dbReference>
<dbReference type="RefSeq" id="WP_011166732.1">
    <property type="nucleotide sequence ID" value="NZ_CP010267.1"/>
</dbReference>
<dbReference type="InterPro" id="IPR038765">
    <property type="entry name" value="Papain-like_cys_pep_sf"/>
</dbReference>
<dbReference type="CDD" id="cd02619">
    <property type="entry name" value="Peptidase_C1"/>
    <property type="match status" value="1"/>
</dbReference>
<dbReference type="OMA" id="HIVFHAN"/>
<organism evidence="3 4">
    <name type="scientific">Mycoplasma mycoides subsp. mycoides</name>
    <dbReference type="NCBI Taxonomy" id="2103"/>
    <lineage>
        <taxon>Bacteria</taxon>
        <taxon>Bacillati</taxon>
        <taxon>Mycoplasmatota</taxon>
        <taxon>Mollicutes</taxon>
        <taxon>Mycoplasmataceae</taxon>
        <taxon>Mycoplasma</taxon>
    </lineage>
</organism>
<keyword evidence="1" id="KW-0472">Membrane</keyword>
<evidence type="ECO:0000313" key="4">
    <source>
        <dbReference type="Proteomes" id="UP000033624"/>
    </source>
</evidence>
<dbReference type="Proteomes" id="UP000033624">
    <property type="component" value="Unassembled WGS sequence"/>
</dbReference>
<keyword evidence="3" id="KW-0378">Hydrolase</keyword>
<keyword evidence="3" id="KW-0645">Protease</keyword>
<dbReference type="AlphaFoldDB" id="A0AAE2EIX5"/>
<evidence type="ECO:0000313" key="3">
    <source>
        <dbReference type="EMBL" id="KJQ46646.1"/>
    </source>
</evidence>
<proteinExistence type="predicted"/>
<dbReference type="Pfam" id="PF00112">
    <property type="entry name" value="Peptidase_C1"/>
    <property type="match status" value="1"/>
</dbReference>
<keyword evidence="1" id="KW-0812">Transmembrane</keyword>
<dbReference type="SUPFAM" id="SSF54001">
    <property type="entry name" value="Cysteine proteinases"/>
    <property type="match status" value="1"/>
</dbReference>
<dbReference type="GO" id="GO:0008234">
    <property type="term" value="F:cysteine-type peptidase activity"/>
    <property type="evidence" value="ECO:0007669"/>
    <property type="project" value="InterPro"/>
</dbReference>
<evidence type="ECO:0000256" key="1">
    <source>
        <dbReference type="SAM" id="Phobius"/>
    </source>
</evidence>
<accession>A0AAE2EIX5</accession>
<dbReference type="InterPro" id="IPR000668">
    <property type="entry name" value="Peptidase_C1A_C"/>
</dbReference>
<feature type="transmembrane region" description="Helical" evidence="1">
    <location>
        <begin position="9"/>
        <end position="26"/>
    </location>
</feature>
<gene>
    <name evidence="3" type="ORF">TS59_0601</name>
</gene>
<reference evidence="3 4" key="1">
    <citation type="submission" date="2015-02" db="EMBL/GenBank/DDBJ databases">
        <title>Mycoplasma mycoides subsp. mycoides strain:B237 Genome sequencing.</title>
        <authorList>
            <person name="Fischer A."/>
            <person name="Santana-Cruz I."/>
            <person name="Schieck E."/>
            <person name="Gourle H."/>
            <person name="Lambert M."/>
            <person name="Nadendla S."/>
            <person name="Miller R.A."/>
            <person name="Weber J."/>
            <person name="Bongcam-Rudloff E."/>
            <person name="Vashee S."/>
            <person name="Frey J."/>
            <person name="Jores J."/>
        </authorList>
    </citation>
    <scope>NUCLEOTIDE SEQUENCE [LARGE SCALE GENOMIC DNA]</scope>
    <source>
        <strain evidence="3 4">B237</strain>
    </source>
</reference>
<protein>
    <submittedName>
        <fullName evidence="3">Papain cysteine protease family protein</fullName>
    </submittedName>
</protein>
<dbReference type="EMBL" id="LAEW01000001">
    <property type="protein sequence ID" value="KJQ46646.1"/>
    <property type="molecule type" value="Genomic_DNA"/>
</dbReference>
<feature type="domain" description="Peptidase C1A papain C-terminal" evidence="2">
    <location>
        <begin position="70"/>
        <end position="260"/>
    </location>
</feature>
<sequence length="914" mass="108089">MNKTNKKNILLLQSIIISVVIFFIFLKTNQNINITYVNKMITNTSNNTNLSKENRSYYSLRDDYILFNQYQYNTGLCWDFSATKSLETSLMINNNEMYDLSEASISINQKDLVGGGAWFFDYDQLIKENGISFESDFKFGDLYYVPNKGEYKTWLQNIYNSKNIKSFRNQVKDVSFNRYDLLNIKKHIVNNGSLFVPIKNYATKENQNYKHISIKTNNKTKVHELIHTNKINTHAVSIIGWDDQYLASDNSKGAFIVLNSDGYYSNNDGINFLPYNSKTIINDLNGYEYIGDKLLISKSNNNFNNEFSNYYNTKNYGQKNYNSKAKNTNIFNTTQDVKIEYQINNNLAKLYNINAYVYLNDLDVSDLFKINSDQNKITIQSKDKLKSGSYTVKLIYQYSLLKDKTNTIKVKHEHRQIYLLDQTNTISANSYWNYNNKQHLVFHNYNSFVANDNLPVILIDKNNNLNFEYKPLYLYSDKKDKISYKINQKDILKPENILNKDQNEFQLDIDKYVDNKKIASNKYQFYRLDNNINYYFAKIYLTNNTKIKNLANEIPFFKNSYFHKKHLETPANNSLKFLKYVYINKNGEEQDLLFDQSKNKYYISYEIINSLKTNVLDLNYIGNKYKTNNQTYNTPIIIKPIFKEKEPILIINNIKKDYLTNQKINDEFDIKIINNNQIQHIKPNVKIKNINNEYINTIKYNDNKIILEFEYNNKTYNLDFHINPVKRIINIKPKLENTFIYDTNYHKLEFDTPIDKNIIKITNNEHINSGNYITTLEIIDNNYVFNNNKNKLEFRWSIKPKKISESSIINKDKLIFDNKVLYSYDNKVFKEYHSLDKLEIPFNKIVYFKYKDDLNHDSSSIIKIDLEKYNLQNNKSKNILIIVLSIILPISLITIITIIIIIIIITNKNKKHIK</sequence>
<feature type="transmembrane region" description="Helical" evidence="1">
    <location>
        <begin position="879"/>
        <end position="905"/>
    </location>
</feature>
<dbReference type="GO" id="GO:0006508">
    <property type="term" value="P:proteolysis"/>
    <property type="evidence" value="ECO:0007669"/>
    <property type="project" value="UniProtKB-KW"/>
</dbReference>
<comment type="caution">
    <text evidence="3">The sequence shown here is derived from an EMBL/GenBank/DDBJ whole genome shotgun (WGS) entry which is preliminary data.</text>
</comment>
<evidence type="ECO:0000259" key="2">
    <source>
        <dbReference type="Pfam" id="PF00112"/>
    </source>
</evidence>
<name>A0AAE2EIX5_MYCMY</name>
<dbReference type="KEGG" id="mmyi:mycmycITA_00584"/>
<keyword evidence="1" id="KW-1133">Transmembrane helix</keyword>